<keyword evidence="8" id="KW-0413">Isomerase</keyword>
<dbReference type="GO" id="GO:0016491">
    <property type="term" value="F:oxidoreductase activity"/>
    <property type="evidence" value="ECO:0007669"/>
    <property type="project" value="InterPro"/>
</dbReference>
<keyword evidence="5" id="KW-1015">Disulfide bond</keyword>
<dbReference type="CDD" id="cd02966">
    <property type="entry name" value="TlpA_like_family"/>
    <property type="match status" value="1"/>
</dbReference>
<dbReference type="Gene3D" id="3.40.30.10">
    <property type="entry name" value="Glutaredoxin"/>
    <property type="match status" value="1"/>
</dbReference>
<name>A0A249KI61_9ACTN</name>
<dbReference type="InterPro" id="IPR050553">
    <property type="entry name" value="Thioredoxin_ResA/DsbE_sf"/>
</dbReference>
<evidence type="ECO:0000256" key="1">
    <source>
        <dbReference type="ARBA" id="ARBA00004196"/>
    </source>
</evidence>
<evidence type="ECO:0000256" key="6">
    <source>
        <dbReference type="ARBA" id="ARBA00023284"/>
    </source>
</evidence>
<evidence type="ECO:0000256" key="5">
    <source>
        <dbReference type="ARBA" id="ARBA00023157"/>
    </source>
</evidence>
<feature type="domain" description="Thioredoxin" evidence="7">
    <location>
        <begin position="37"/>
        <end position="173"/>
    </location>
</feature>
<sequence length="174" mass="18766">MKKFLATFLSVATLTSCSLTEPIPVKGEVVSCESIRVSPSTDAPLECLGGGEGAAVSAIRGPAIVNVWGTWCKPCRQELPHLAHYLAQHPKGAKVIGIAVEEKSPAVVKKFVETHGITWPILYDADGSTRETFGMGVPVTWFIDSSGRVAYKKFGPFKSLEEIEMATIKYLGVK</sequence>
<dbReference type="PANTHER" id="PTHR42852">
    <property type="entry name" value="THIOL:DISULFIDE INTERCHANGE PROTEIN DSBE"/>
    <property type="match status" value="1"/>
</dbReference>
<comment type="subcellular location">
    <subcellularLocation>
        <location evidence="1">Cell envelope</location>
    </subcellularLocation>
</comment>
<dbReference type="PROSITE" id="PS51352">
    <property type="entry name" value="THIOREDOXIN_2"/>
    <property type="match status" value="1"/>
</dbReference>
<reference evidence="8 9" key="1">
    <citation type="submission" date="2016-07" db="EMBL/GenBank/DDBJ databases">
        <title>High microdiversification within the ubiquitous acI lineage of Actinobacteria.</title>
        <authorList>
            <person name="Neuenschwander S.M."/>
            <person name="Salcher M."/>
            <person name="Ghai R."/>
            <person name="Pernthaler J."/>
        </authorList>
    </citation>
    <scope>NUCLEOTIDE SEQUENCE [LARGE SCALE GENOMIC DNA]</scope>
    <source>
        <strain evidence="8">MMS-IA-56</strain>
    </source>
</reference>
<gene>
    <name evidence="8" type="ORF">A1sIA56_06330</name>
</gene>
<keyword evidence="4" id="KW-0735">Signal-anchor</keyword>
<organism evidence="8 9">
    <name type="scientific">Candidatus Planktophila sulfonica</name>
    <dbReference type="NCBI Taxonomy" id="1884904"/>
    <lineage>
        <taxon>Bacteria</taxon>
        <taxon>Bacillati</taxon>
        <taxon>Actinomycetota</taxon>
        <taxon>Actinomycetes</taxon>
        <taxon>Candidatus Nanopelagicales</taxon>
        <taxon>Candidatus Nanopelagicaceae</taxon>
        <taxon>Candidatus Planktophila</taxon>
    </lineage>
</organism>
<proteinExistence type="predicted"/>
<dbReference type="Proteomes" id="UP000217215">
    <property type="component" value="Chromosome"/>
</dbReference>
<protein>
    <submittedName>
        <fullName evidence="8">Thiol-disulfide isomerase</fullName>
    </submittedName>
</protein>
<dbReference type="PANTHER" id="PTHR42852:SF6">
    <property type="entry name" value="THIOL:DISULFIDE INTERCHANGE PROTEIN DSBE"/>
    <property type="match status" value="1"/>
</dbReference>
<dbReference type="GO" id="GO:0030313">
    <property type="term" value="C:cell envelope"/>
    <property type="evidence" value="ECO:0007669"/>
    <property type="project" value="UniProtKB-SubCell"/>
</dbReference>
<dbReference type="Pfam" id="PF00578">
    <property type="entry name" value="AhpC-TSA"/>
    <property type="match status" value="1"/>
</dbReference>
<dbReference type="OrthoDB" id="9796554at2"/>
<evidence type="ECO:0000256" key="3">
    <source>
        <dbReference type="ARBA" id="ARBA00022748"/>
    </source>
</evidence>
<keyword evidence="2" id="KW-0732">Signal</keyword>
<dbReference type="InterPro" id="IPR013766">
    <property type="entry name" value="Thioredoxin_domain"/>
</dbReference>
<evidence type="ECO:0000256" key="2">
    <source>
        <dbReference type="ARBA" id="ARBA00022729"/>
    </source>
</evidence>
<dbReference type="GO" id="GO:0017004">
    <property type="term" value="P:cytochrome complex assembly"/>
    <property type="evidence" value="ECO:0007669"/>
    <property type="project" value="UniProtKB-KW"/>
</dbReference>
<evidence type="ECO:0000259" key="7">
    <source>
        <dbReference type="PROSITE" id="PS51352"/>
    </source>
</evidence>
<keyword evidence="6" id="KW-0676">Redox-active center</keyword>
<keyword evidence="3" id="KW-0201">Cytochrome c-type biogenesis</keyword>
<dbReference type="GO" id="GO:0016209">
    <property type="term" value="F:antioxidant activity"/>
    <property type="evidence" value="ECO:0007669"/>
    <property type="project" value="InterPro"/>
</dbReference>
<evidence type="ECO:0000313" key="9">
    <source>
        <dbReference type="Proteomes" id="UP000217215"/>
    </source>
</evidence>
<dbReference type="EMBL" id="CP016773">
    <property type="protein sequence ID" value="ASY16490.1"/>
    <property type="molecule type" value="Genomic_DNA"/>
</dbReference>
<dbReference type="SUPFAM" id="SSF52833">
    <property type="entry name" value="Thioredoxin-like"/>
    <property type="match status" value="1"/>
</dbReference>
<dbReference type="InterPro" id="IPR012640">
    <property type="entry name" value="Membr_lipoprot_lipid_attach_CS"/>
</dbReference>
<dbReference type="InterPro" id="IPR000866">
    <property type="entry name" value="AhpC/TSA"/>
</dbReference>
<dbReference type="InterPro" id="IPR036249">
    <property type="entry name" value="Thioredoxin-like_sf"/>
</dbReference>
<evidence type="ECO:0000256" key="4">
    <source>
        <dbReference type="ARBA" id="ARBA00022968"/>
    </source>
</evidence>
<dbReference type="AlphaFoldDB" id="A0A249KI61"/>
<dbReference type="GO" id="GO:0016853">
    <property type="term" value="F:isomerase activity"/>
    <property type="evidence" value="ECO:0007669"/>
    <property type="project" value="UniProtKB-KW"/>
</dbReference>
<dbReference type="RefSeq" id="WP_095674053.1">
    <property type="nucleotide sequence ID" value="NZ_CP016773.1"/>
</dbReference>
<evidence type="ECO:0000313" key="8">
    <source>
        <dbReference type="EMBL" id="ASY16490.1"/>
    </source>
</evidence>
<dbReference type="Pfam" id="PF08139">
    <property type="entry name" value="LPAM_1"/>
    <property type="match status" value="1"/>
</dbReference>
<accession>A0A249KI61</accession>
<keyword evidence="9" id="KW-1185">Reference proteome</keyword>
<keyword evidence="4" id="KW-0812">Transmembrane</keyword>
<dbReference type="KEGG" id="psuf:A1sIA56_06330"/>
<dbReference type="PROSITE" id="PS51257">
    <property type="entry name" value="PROKAR_LIPOPROTEIN"/>
    <property type="match status" value="1"/>
</dbReference>